<dbReference type="PROSITE" id="PS51257">
    <property type="entry name" value="PROKAR_LIPOPROTEIN"/>
    <property type="match status" value="1"/>
</dbReference>
<dbReference type="AlphaFoldDB" id="A0A5R9J7C3"/>
<proteinExistence type="predicted"/>
<sequence>MPRSVTSTPTRPLPLLLLLAILAGCQRSDDTAMAARGEIDHHASVQTTVRVTIKAPPALVWTVLSDIAHWPVWQPDIQATSIVEPIGTDTPFQWTTPGGTISSRIVLFEPGRRLAWIGHLLVFRAIHVWMLAVLLNGETEVTTTESLSGWPITLFYSSDELRQSDQRWLDMLRQEVERRAASASPSRG</sequence>
<keyword evidence="2" id="KW-1185">Reference proteome</keyword>
<evidence type="ECO:0000313" key="2">
    <source>
        <dbReference type="Proteomes" id="UP000305654"/>
    </source>
</evidence>
<dbReference type="Proteomes" id="UP000305654">
    <property type="component" value="Unassembled WGS sequence"/>
</dbReference>
<evidence type="ECO:0008006" key="3">
    <source>
        <dbReference type="Google" id="ProtNLM"/>
    </source>
</evidence>
<name>A0A5R9J7C3_9PROT</name>
<gene>
    <name evidence="1" type="ORF">FE263_17275</name>
</gene>
<accession>A0A5R9J7C3</accession>
<dbReference type="Gene3D" id="3.30.530.20">
    <property type="match status" value="1"/>
</dbReference>
<dbReference type="EMBL" id="VCDI01000007">
    <property type="protein sequence ID" value="TLU71256.1"/>
    <property type="molecule type" value="Genomic_DNA"/>
</dbReference>
<dbReference type="Pfam" id="PF10604">
    <property type="entry name" value="Polyketide_cyc2"/>
    <property type="match status" value="1"/>
</dbReference>
<dbReference type="InterPro" id="IPR019587">
    <property type="entry name" value="Polyketide_cyclase/dehydratase"/>
</dbReference>
<reference evidence="1 2" key="1">
    <citation type="submission" date="2019-05" db="EMBL/GenBank/DDBJ databases">
        <authorList>
            <person name="Pankratov T."/>
            <person name="Grouzdev D."/>
        </authorList>
    </citation>
    <scope>NUCLEOTIDE SEQUENCE [LARGE SCALE GENOMIC DNA]</scope>
    <source>
        <strain evidence="1 2">KEBCLARHB70R</strain>
    </source>
</reference>
<dbReference type="InterPro" id="IPR023393">
    <property type="entry name" value="START-like_dom_sf"/>
</dbReference>
<comment type="caution">
    <text evidence="1">The sequence shown here is derived from an EMBL/GenBank/DDBJ whole genome shotgun (WGS) entry which is preliminary data.</text>
</comment>
<dbReference type="SUPFAM" id="SSF55961">
    <property type="entry name" value="Bet v1-like"/>
    <property type="match status" value="1"/>
</dbReference>
<evidence type="ECO:0000313" key="1">
    <source>
        <dbReference type="EMBL" id="TLU71256.1"/>
    </source>
</evidence>
<dbReference type="OrthoDB" id="7566055at2"/>
<organism evidence="1 2">
    <name type="scientific">Lichenicoccus roseus</name>
    <dbReference type="NCBI Taxonomy" id="2683649"/>
    <lineage>
        <taxon>Bacteria</taxon>
        <taxon>Pseudomonadati</taxon>
        <taxon>Pseudomonadota</taxon>
        <taxon>Alphaproteobacteria</taxon>
        <taxon>Acetobacterales</taxon>
        <taxon>Acetobacteraceae</taxon>
        <taxon>Lichenicoccus</taxon>
    </lineage>
</organism>
<protein>
    <recommendedName>
        <fullName evidence="3">SRPBCC domain-containing protein</fullName>
    </recommendedName>
</protein>